<evidence type="ECO:0000256" key="1">
    <source>
        <dbReference type="SAM" id="MobiDB-lite"/>
    </source>
</evidence>
<dbReference type="AlphaFoldDB" id="A0A4Q4NKU3"/>
<organism evidence="2 3">
    <name type="scientific">Alternaria alternata</name>
    <name type="common">Alternaria rot fungus</name>
    <name type="synonym">Torula alternata</name>
    <dbReference type="NCBI Taxonomy" id="5599"/>
    <lineage>
        <taxon>Eukaryota</taxon>
        <taxon>Fungi</taxon>
        <taxon>Dikarya</taxon>
        <taxon>Ascomycota</taxon>
        <taxon>Pezizomycotina</taxon>
        <taxon>Dothideomycetes</taxon>
        <taxon>Pleosporomycetidae</taxon>
        <taxon>Pleosporales</taxon>
        <taxon>Pleosporineae</taxon>
        <taxon>Pleosporaceae</taxon>
        <taxon>Alternaria</taxon>
        <taxon>Alternaria sect. Alternaria</taxon>
        <taxon>Alternaria alternata complex</taxon>
    </lineage>
</organism>
<evidence type="ECO:0000313" key="3">
    <source>
        <dbReference type="Proteomes" id="UP000291422"/>
    </source>
</evidence>
<evidence type="ECO:0000313" key="2">
    <source>
        <dbReference type="EMBL" id="RYN78711.1"/>
    </source>
</evidence>
<feature type="compositionally biased region" description="Polar residues" evidence="1">
    <location>
        <begin position="26"/>
        <end position="47"/>
    </location>
</feature>
<reference evidence="3" key="1">
    <citation type="journal article" date="2019" name="bioRxiv">
        <title>Genomics, evolutionary history and diagnostics of the Alternaria alternata species group including apple and Asian pear pathotypes.</title>
        <authorList>
            <person name="Armitage A.D."/>
            <person name="Cockerton H.M."/>
            <person name="Sreenivasaprasad S."/>
            <person name="Woodhall J.W."/>
            <person name="Lane C.R."/>
            <person name="Harrison R.J."/>
            <person name="Clarkson J.P."/>
        </authorList>
    </citation>
    <scope>NUCLEOTIDE SEQUENCE [LARGE SCALE GENOMIC DNA]</scope>
    <source>
        <strain evidence="3">FERA 1177</strain>
    </source>
</reference>
<name>A0A4Q4NKU3_ALTAL</name>
<dbReference type="EMBL" id="PDXD01000007">
    <property type="protein sequence ID" value="RYN78711.1"/>
    <property type="molecule type" value="Genomic_DNA"/>
</dbReference>
<protein>
    <submittedName>
        <fullName evidence="2">Uncharacterized protein</fullName>
    </submittedName>
</protein>
<comment type="caution">
    <text evidence="2">The sequence shown here is derived from an EMBL/GenBank/DDBJ whole genome shotgun (WGS) entry which is preliminary data.</text>
</comment>
<dbReference type="Proteomes" id="UP000291422">
    <property type="component" value="Unassembled WGS sequence"/>
</dbReference>
<sequence length="89" mass="9447">MYGEAAAHQLGSANITSPIFTRRDIPNQTPDRSRVYSPSRTASSTSGIVRTLAPALCPSLQQLQATRLSAVVAQAESPSHARPTVDSRA</sequence>
<proteinExistence type="predicted"/>
<accession>A0A4Q4NKU3</accession>
<feature type="region of interest" description="Disordered" evidence="1">
    <location>
        <begin position="1"/>
        <end position="47"/>
    </location>
</feature>
<gene>
    <name evidence="2" type="ORF">AA0117_g4509</name>
</gene>